<proteinExistence type="predicted"/>
<keyword evidence="1" id="KW-0472">Membrane</keyword>
<organism evidence="3 4">
    <name type="scientific">Dyadobacter soli</name>
    <dbReference type="NCBI Taxonomy" id="659014"/>
    <lineage>
        <taxon>Bacteria</taxon>
        <taxon>Pseudomonadati</taxon>
        <taxon>Bacteroidota</taxon>
        <taxon>Cytophagia</taxon>
        <taxon>Cytophagales</taxon>
        <taxon>Spirosomataceae</taxon>
        <taxon>Dyadobacter</taxon>
    </lineage>
</organism>
<name>A0A1G7CYY1_9BACT</name>
<feature type="transmembrane region" description="Helical" evidence="1">
    <location>
        <begin position="88"/>
        <end position="111"/>
    </location>
</feature>
<evidence type="ECO:0000259" key="2">
    <source>
        <dbReference type="Pfam" id="PF06580"/>
    </source>
</evidence>
<dbReference type="EMBL" id="FNAN01000005">
    <property type="protein sequence ID" value="SDE43980.1"/>
    <property type="molecule type" value="Genomic_DNA"/>
</dbReference>
<evidence type="ECO:0000313" key="3">
    <source>
        <dbReference type="EMBL" id="SDE43980.1"/>
    </source>
</evidence>
<keyword evidence="3" id="KW-0808">Transferase</keyword>
<sequence>MNKNIAKRGSLIERLLFPRTQGLRISYHVLFWVLFILLHYSYALPTILRKNADPTVSIASFGYFMKVIPEYYLCVGLFYLLRDYVKGFFLFLLLLLFALLVNHLFSVMLYASVDYFFGLENMTERYRMYASMYLVPFNFRDPAAWLVFGNDISDIQFFVLPASLKTVKYAANERIKRQKAQDDAINMELKALKSQINPHFVFNVLNAAYAKVLPVSEDAAEYLQKISEILRFSLYEMNDEFIKLESEIAYMKLYIELESIRSNRRCNINVEQHGEIRETHHVPTVSLITLVENAFKHGVHSTRHDSFVDIQITISGGILNFCINNSKPSQPLRSKPGSSGIGLVNLERRLAIYYAGRYKFEKSETETEFSVTVQIPVE</sequence>
<gene>
    <name evidence="3" type="ORF">SAMN04487996_10549</name>
</gene>
<feature type="transmembrane region" description="Helical" evidence="1">
    <location>
        <begin position="21"/>
        <end position="43"/>
    </location>
</feature>
<evidence type="ECO:0000313" key="4">
    <source>
        <dbReference type="Proteomes" id="UP000198748"/>
    </source>
</evidence>
<reference evidence="4" key="1">
    <citation type="submission" date="2016-10" db="EMBL/GenBank/DDBJ databases">
        <authorList>
            <person name="Varghese N."/>
            <person name="Submissions S."/>
        </authorList>
    </citation>
    <scope>NUCLEOTIDE SEQUENCE [LARGE SCALE GENOMIC DNA]</scope>
    <source>
        <strain evidence="4">DSM 25329</strain>
    </source>
</reference>
<dbReference type="InterPro" id="IPR050640">
    <property type="entry name" value="Bact_2-comp_sensor_kinase"/>
</dbReference>
<dbReference type="Proteomes" id="UP000198748">
    <property type="component" value="Unassembled WGS sequence"/>
</dbReference>
<accession>A0A1G7CYY1</accession>
<dbReference type="SUPFAM" id="SSF55874">
    <property type="entry name" value="ATPase domain of HSP90 chaperone/DNA topoisomerase II/histidine kinase"/>
    <property type="match status" value="1"/>
</dbReference>
<dbReference type="Gene3D" id="3.30.565.10">
    <property type="entry name" value="Histidine kinase-like ATPase, C-terminal domain"/>
    <property type="match status" value="1"/>
</dbReference>
<dbReference type="AlphaFoldDB" id="A0A1G7CYY1"/>
<dbReference type="InterPro" id="IPR036890">
    <property type="entry name" value="HATPase_C_sf"/>
</dbReference>
<dbReference type="RefSeq" id="WP_090148509.1">
    <property type="nucleotide sequence ID" value="NZ_FNAN01000005.1"/>
</dbReference>
<keyword evidence="1" id="KW-0812">Transmembrane</keyword>
<evidence type="ECO:0000256" key="1">
    <source>
        <dbReference type="SAM" id="Phobius"/>
    </source>
</evidence>
<keyword evidence="1" id="KW-1133">Transmembrane helix</keyword>
<keyword evidence="3" id="KW-0418">Kinase</keyword>
<dbReference type="InterPro" id="IPR010559">
    <property type="entry name" value="Sig_transdc_His_kin_internal"/>
</dbReference>
<dbReference type="GO" id="GO:0016020">
    <property type="term" value="C:membrane"/>
    <property type="evidence" value="ECO:0007669"/>
    <property type="project" value="InterPro"/>
</dbReference>
<feature type="domain" description="Signal transduction histidine kinase internal region" evidence="2">
    <location>
        <begin position="187"/>
        <end position="265"/>
    </location>
</feature>
<dbReference type="PANTHER" id="PTHR34220">
    <property type="entry name" value="SENSOR HISTIDINE KINASE YPDA"/>
    <property type="match status" value="1"/>
</dbReference>
<dbReference type="STRING" id="659014.SAMN04487996_10549"/>
<dbReference type="GO" id="GO:0000155">
    <property type="term" value="F:phosphorelay sensor kinase activity"/>
    <property type="evidence" value="ECO:0007669"/>
    <property type="project" value="InterPro"/>
</dbReference>
<dbReference type="PANTHER" id="PTHR34220:SF7">
    <property type="entry name" value="SENSOR HISTIDINE KINASE YPDA"/>
    <property type="match status" value="1"/>
</dbReference>
<keyword evidence="4" id="KW-1185">Reference proteome</keyword>
<feature type="transmembrane region" description="Helical" evidence="1">
    <location>
        <begin position="63"/>
        <end position="81"/>
    </location>
</feature>
<dbReference type="OrthoDB" id="923300at2"/>
<dbReference type="Pfam" id="PF06580">
    <property type="entry name" value="His_kinase"/>
    <property type="match status" value="1"/>
</dbReference>
<protein>
    <submittedName>
        <fullName evidence="3">Histidine kinase</fullName>
    </submittedName>
</protein>